<proteinExistence type="predicted"/>
<protein>
    <recommendedName>
        <fullName evidence="4">Cytosolic carboxypeptidase N-terminal domain-containing protein</fullName>
    </recommendedName>
</protein>
<reference evidence="5" key="1">
    <citation type="thesis" date="2021" institute="BYU ScholarsArchive" country="Provo, UT, USA">
        <title>Applications of and Algorithms for Genome Assembly and Genomic Analyses with an Emphasis on Marine Teleosts.</title>
        <authorList>
            <person name="Pickett B.D."/>
        </authorList>
    </citation>
    <scope>NUCLEOTIDE SEQUENCE</scope>
    <source>
        <strain evidence="5">HI-2016</strain>
    </source>
</reference>
<evidence type="ECO:0000259" key="4">
    <source>
        <dbReference type="Pfam" id="PF18027"/>
    </source>
</evidence>
<feature type="domain" description="Cytosolic carboxypeptidase N-terminal" evidence="4">
    <location>
        <begin position="40"/>
        <end position="88"/>
    </location>
</feature>
<comment type="cofactor">
    <cofactor evidence="1">
        <name>Zn(2+)</name>
        <dbReference type="ChEBI" id="CHEBI:29105"/>
    </cofactor>
</comment>
<evidence type="ECO:0000313" key="5">
    <source>
        <dbReference type="EMBL" id="KAG9328541.1"/>
    </source>
</evidence>
<dbReference type="PANTHER" id="PTHR12756">
    <property type="entry name" value="CYTOSOLIC CARBOXYPEPTIDASE"/>
    <property type="match status" value="1"/>
</dbReference>
<evidence type="ECO:0000256" key="3">
    <source>
        <dbReference type="SAM" id="SignalP"/>
    </source>
</evidence>
<dbReference type="OrthoDB" id="8930554at2759"/>
<feature type="chain" id="PRO_5035929290" description="Cytosolic carboxypeptidase N-terminal domain-containing protein" evidence="3">
    <location>
        <begin position="18"/>
        <end position="93"/>
    </location>
</feature>
<feature type="signal peptide" evidence="3">
    <location>
        <begin position="1"/>
        <end position="17"/>
    </location>
</feature>
<name>A0A8T2MRI6_9TELE</name>
<keyword evidence="2" id="KW-0121">Carboxypeptidase</keyword>
<dbReference type="Gene3D" id="2.60.40.3120">
    <property type="match status" value="1"/>
</dbReference>
<accession>A0A8T2MRI6</accession>
<dbReference type="GO" id="GO:0004180">
    <property type="term" value="F:carboxypeptidase activity"/>
    <property type="evidence" value="ECO:0007669"/>
    <property type="project" value="UniProtKB-KW"/>
</dbReference>
<keyword evidence="3" id="KW-0732">Signal</keyword>
<evidence type="ECO:0000313" key="6">
    <source>
        <dbReference type="Proteomes" id="UP000824540"/>
    </source>
</evidence>
<dbReference type="Proteomes" id="UP000824540">
    <property type="component" value="Unassembled WGS sequence"/>
</dbReference>
<evidence type="ECO:0000256" key="1">
    <source>
        <dbReference type="ARBA" id="ARBA00001947"/>
    </source>
</evidence>
<keyword evidence="6" id="KW-1185">Reference proteome</keyword>
<organism evidence="5 6">
    <name type="scientific">Albula glossodonta</name>
    <name type="common">roundjaw bonefish</name>
    <dbReference type="NCBI Taxonomy" id="121402"/>
    <lineage>
        <taxon>Eukaryota</taxon>
        <taxon>Metazoa</taxon>
        <taxon>Chordata</taxon>
        <taxon>Craniata</taxon>
        <taxon>Vertebrata</taxon>
        <taxon>Euteleostomi</taxon>
        <taxon>Actinopterygii</taxon>
        <taxon>Neopterygii</taxon>
        <taxon>Teleostei</taxon>
        <taxon>Albuliformes</taxon>
        <taxon>Albulidae</taxon>
        <taxon>Albula</taxon>
    </lineage>
</organism>
<dbReference type="PANTHER" id="PTHR12756:SF5">
    <property type="entry name" value="CYTOSOLIC CARBOXYPEPTIDASE 4"/>
    <property type="match status" value="1"/>
</dbReference>
<dbReference type="InterPro" id="IPR040626">
    <property type="entry name" value="Pepdidase_M14_N"/>
</dbReference>
<comment type="caution">
    <text evidence="5">The sequence shown here is derived from an EMBL/GenBank/DDBJ whole genome shotgun (WGS) entry which is preliminary data.</text>
</comment>
<dbReference type="AlphaFoldDB" id="A0A8T2MRI6"/>
<feature type="non-terminal residue" evidence="5">
    <location>
        <position position="93"/>
    </location>
</feature>
<dbReference type="EMBL" id="JAFBMS010002108">
    <property type="protein sequence ID" value="KAG9328541.1"/>
    <property type="molecule type" value="Genomic_DNA"/>
</dbReference>
<dbReference type="InterPro" id="IPR050821">
    <property type="entry name" value="Cytosolic_carboxypeptidase"/>
</dbReference>
<dbReference type="Pfam" id="PF18027">
    <property type="entry name" value="Pepdidase_M14_N"/>
    <property type="match status" value="1"/>
</dbReference>
<keyword evidence="2" id="KW-0378">Hydrolase</keyword>
<evidence type="ECO:0000256" key="2">
    <source>
        <dbReference type="ARBA" id="ARBA00022645"/>
    </source>
</evidence>
<gene>
    <name evidence="5" type="ORF">JZ751_013378</name>
</gene>
<keyword evidence="2" id="KW-0645">Protease</keyword>
<sequence length="93" mass="10800">MLLIKWCLIWKIPALKASWNTQIPCVSTPSLNVETCAKLSMSGKYEYDLILNADVNCSQHLQWFYFEVSGMHANLPYRFNITNCEKANSKFNY</sequence>